<dbReference type="InterPro" id="IPR022617">
    <property type="entry name" value="Rad60/SUMO-like_dom"/>
</dbReference>
<feature type="compositionally biased region" description="Basic and acidic residues" evidence="1">
    <location>
        <begin position="13"/>
        <end position="27"/>
    </location>
</feature>
<feature type="region of interest" description="Disordered" evidence="1">
    <location>
        <begin position="162"/>
        <end position="185"/>
    </location>
</feature>
<organism evidence="3 4">
    <name type="scientific">Penicillium antarcticum</name>
    <dbReference type="NCBI Taxonomy" id="416450"/>
    <lineage>
        <taxon>Eukaryota</taxon>
        <taxon>Fungi</taxon>
        <taxon>Dikarya</taxon>
        <taxon>Ascomycota</taxon>
        <taxon>Pezizomycotina</taxon>
        <taxon>Eurotiomycetes</taxon>
        <taxon>Eurotiomycetidae</taxon>
        <taxon>Eurotiales</taxon>
        <taxon>Aspergillaceae</taxon>
        <taxon>Penicillium</taxon>
    </lineage>
</organism>
<dbReference type="SMART" id="SM00213">
    <property type="entry name" value="UBQ"/>
    <property type="match status" value="1"/>
</dbReference>
<dbReference type="Pfam" id="PF11976">
    <property type="entry name" value="Rad60-SLD"/>
    <property type="match status" value="1"/>
</dbReference>
<feature type="domain" description="Ubiquitin-like" evidence="2">
    <location>
        <begin position="319"/>
        <end position="394"/>
    </location>
</feature>
<gene>
    <name evidence="3" type="ORF">PENANT_c020G02329</name>
</gene>
<feature type="region of interest" description="Disordered" evidence="1">
    <location>
        <begin position="1"/>
        <end position="125"/>
    </location>
</feature>
<dbReference type="SUPFAM" id="SSF54236">
    <property type="entry name" value="Ubiquitin-like"/>
    <property type="match status" value="1"/>
</dbReference>
<reference evidence="4" key="1">
    <citation type="journal article" date="2017" name="Nat. Microbiol.">
        <title>Global analysis of biosynthetic gene clusters reveals vast potential of secondary metabolite production in Penicillium species.</title>
        <authorList>
            <person name="Nielsen J.C."/>
            <person name="Grijseels S."/>
            <person name="Prigent S."/>
            <person name="Ji B."/>
            <person name="Dainat J."/>
            <person name="Nielsen K.F."/>
            <person name="Frisvad J.C."/>
            <person name="Workman M."/>
            <person name="Nielsen J."/>
        </authorList>
    </citation>
    <scope>NUCLEOTIDE SEQUENCE [LARGE SCALE GENOMIC DNA]</scope>
    <source>
        <strain evidence="4">IBT 31811</strain>
    </source>
</reference>
<dbReference type="Proteomes" id="UP000191672">
    <property type="component" value="Unassembled WGS sequence"/>
</dbReference>
<accession>A0A1V6Q019</accession>
<feature type="compositionally biased region" description="Polar residues" evidence="1">
    <location>
        <begin position="77"/>
        <end position="103"/>
    </location>
</feature>
<dbReference type="Gene3D" id="3.10.20.90">
    <property type="entry name" value="Phosphatidylinositol 3-kinase Catalytic Subunit, Chain A, domain 1"/>
    <property type="match status" value="1"/>
</dbReference>
<protein>
    <recommendedName>
        <fullName evidence="2">Ubiquitin-like domain-containing protein</fullName>
    </recommendedName>
</protein>
<sequence>MRSFFKKPAWATKEAEGDGAEFYRRSEQTYSDIVAATREAHRKPKTPELTPADDEFADATGRSKRRRLSQGSKEESTGTGPTQTISPKTDGETSVSPEVSQLKNFPPNPSNNRETQGTESSGGENVRFENVDSHLHPEKECETVSSPLVNCRLTTPTLETRSCESSKKVNHPEKKAVQSALPPTPPDDPVVQILISSEITNTKPLLVHRKMSQGLREVRLAWCNRQNFDPEIQSSIYLTWKGRRVFDVTTCRSLGVQAGRNPIHTSMDEDLITGYPELRIHMEAVADGPLPVSHRSCSPDNGKVPAAEQTTEDDKEEPMKLVLRSPGLDDFKIKARAKTQISRLISAFRTKQNISMDQMISLQFDGDKLNPDDCLRDYDIDDLDLVDVQIKRRS</sequence>
<dbReference type="InterPro" id="IPR000626">
    <property type="entry name" value="Ubiquitin-like_dom"/>
</dbReference>
<keyword evidence="4" id="KW-1185">Reference proteome</keyword>
<dbReference type="PROSITE" id="PS50053">
    <property type="entry name" value="UBIQUITIN_2"/>
    <property type="match status" value="1"/>
</dbReference>
<evidence type="ECO:0000256" key="1">
    <source>
        <dbReference type="SAM" id="MobiDB-lite"/>
    </source>
</evidence>
<dbReference type="EMBL" id="MDYN01000020">
    <property type="protein sequence ID" value="OQD82644.1"/>
    <property type="molecule type" value="Genomic_DNA"/>
</dbReference>
<evidence type="ECO:0000313" key="3">
    <source>
        <dbReference type="EMBL" id="OQD82644.1"/>
    </source>
</evidence>
<proteinExistence type="predicted"/>
<feature type="compositionally biased region" description="Polar residues" evidence="1">
    <location>
        <begin position="110"/>
        <end position="123"/>
    </location>
</feature>
<comment type="caution">
    <text evidence="3">The sequence shown here is derived from an EMBL/GenBank/DDBJ whole genome shotgun (WGS) entry which is preliminary data.</text>
</comment>
<evidence type="ECO:0000313" key="4">
    <source>
        <dbReference type="Proteomes" id="UP000191672"/>
    </source>
</evidence>
<dbReference type="InterPro" id="IPR029071">
    <property type="entry name" value="Ubiquitin-like_domsf"/>
</dbReference>
<name>A0A1V6Q019_9EURO</name>
<feature type="region of interest" description="Disordered" evidence="1">
    <location>
        <begin position="293"/>
        <end position="316"/>
    </location>
</feature>
<dbReference type="AlphaFoldDB" id="A0A1V6Q019"/>
<evidence type="ECO:0000259" key="2">
    <source>
        <dbReference type="PROSITE" id="PS50053"/>
    </source>
</evidence>
<feature type="compositionally biased region" description="Basic and acidic residues" evidence="1">
    <location>
        <begin position="162"/>
        <end position="176"/>
    </location>
</feature>